<evidence type="ECO:0000259" key="2">
    <source>
        <dbReference type="Pfam" id="PF16327"/>
    </source>
</evidence>
<keyword evidence="1" id="KW-0812">Transmembrane</keyword>
<feature type="transmembrane region" description="Helical" evidence="1">
    <location>
        <begin position="47"/>
        <end position="67"/>
    </location>
</feature>
<name>A0A3B0W231_9ZZZZ</name>
<evidence type="ECO:0000313" key="3">
    <source>
        <dbReference type="EMBL" id="VAW43349.1"/>
    </source>
</evidence>
<sequence length="88" mass="10009">EFYTRTQQPMTIPKARSTITEDFYVLMINWEPATADLATFRIYLNPLINWVWAGGFIFILGTLIAGWPDASVKRTVVKRPHPAAVPTD</sequence>
<proteinExistence type="predicted"/>
<dbReference type="AlphaFoldDB" id="A0A3B0W231"/>
<keyword evidence="1" id="KW-0472">Membrane</keyword>
<protein>
    <recommendedName>
        <fullName evidence="2">Cytochrome c-type biogenesis protein CcmF C-terminal domain-containing protein</fullName>
    </recommendedName>
</protein>
<accession>A0A3B0W231</accession>
<gene>
    <name evidence="3" type="ORF">MNBD_CHLOROFLEXI01-3421</name>
</gene>
<feature type="domain" description="Cytochrome c-type biogenesis protein CcmF C-terminal" evidence="2">
    <location>
        <begin position="2"/>
        <end position="65"/>
    </location>
</feature>
<organism evidence="3">
    <name type="scientific">hydrothermal vent metagenome</name>
    <dbReference type="NCBI Taxonomy" id="652676"/>
    <lineage>
        <taxon>unclassified sequences</taxon>
        <taxon>metagenomes</taxon>
        <taxon>ecological metagenomes</taxon>
    </lineage>
</organism>
<feature type="non-terminal residue" evidence="3">
    <location>
        <position position="1"/>
    </location>
</feature>
<evidence type="ECO:0000256" key="1">
    <source>
        <dbReference type="SAM" id="Phobius"/>
    </source>
</evidence>
<reference evidence="3" key="1">
    <citation type="submission" date="2018-06" db="EMBL/GenBank/DDBJ databases">
        <authorList>
            <person name="Zhirakovskaya E."/>
        </authorList>
    </citation>
    <scope>NUCLEOTIDE SEQUENCE</scope>
</reference>
<dbReference type="Pfam" id="PF16327">
    <property type="entry name" value="CcmF_C"/>
    <property type="match status" value="1"/>
</dbReference>
<dbReference type="EMBL" id="UOEU01001068">
    <property type="protein sequence ID" value="VAW43349.1"/>
    <property type="molecule type" value="Genomic_DNA"/>
</dbReference>
<dbReference type="InterPro" id="IPR032523">
    <property type="entry name" value="CcmF_C"/>
</dbReference>
<keyword evidence="1" id="KW-1133">Transmembrane helix</keyword>